<protein>
    <submittedName>
        <fullName evidence="1">Uncharacterized protein</fullName>
    </submittedName>
</protein>
<evidence type="ECO:0000313" key="1">
    <source>
        <dbReference type="EMBL" id="EDX72631.1"/>
    </source>
</evidence>
<gene>
    <name evidence="1" type="ORF">MC7420_2539</name>
</gene>
<dbReference type="AlphaFoldDB" id="B4VZV3"/>
<name>B4VZV3_9CYAN</name>
<proteinExistence type="predicted"/>
<reference evidence="1 2" key="1">
    <citation type="submission" date="2008-07" db="EMBL/GenBank/DDBJ databases">
        <authorList>
            <person name="Tandeau de Marsac N."/>
            <person name="Ferriera S."/>
            <person name="Johnson J."/>
            <person name="Kravitz S."/>
            <person name="Beeson K."/>
            <person name="Sutton G."/>
            <person name="Rogers Y.-H."/>
            <person name="Friedman R."/>
            <person name="Frazier M."/>
            <person name="Venter J.C."/>
        </authorList>
    </citation>
    <scope>NUCLEOTIDE SEQUENCE [LARGE SCALE GENOMIC DNA]</scope>
    <source>
        <strain evidence="1 2">PCC 7420</strain>
    </source>
</reference>
<dbReference type="EMBL" id="DS989863">
    <property type="protein sequence ID" value="EDX72631.1"/>
    <property type="molecule type" value="Genomic_DNA"/>
</dbReference>
<dbReference type="Proteomes" id="UP000003835">
    <property type="component" value="Unassembled WGS sequence"/>
</dbReference>
<dbReference type="HOGENOM" id="CLU_3166771_0_0_3"/>
<accession>B4VZV3</accession>
<keyword evidence="2" id="KW-1185">Reference proteome</keyword>
<evidence type="ECO:0000313" key="2">
    <source>
        <dbReference type="Proteomes" id="UP000003835"/>
    </source>
</evidence>
<sequence>MLSYVAKKKSPFGDFSKGGKKISSIFLLSTQVAGVVCSYDKVYMKNR</sequence>
<organism evidence="1 2">
    <name type="scientific">Coleofasciculus chthonoplastes PCC 7420</name>
    <dbReference type="NCBI Taxonomy" id="118168"/>
    <lineage>
        <taxon>Bacteria</taxon>
        <taxon>Bacillati</taxon>
        <taxon>Cyanobacteriota</taxon>
        <taxon>Cyanophyceae</taxon>
        <taxon>Coleofasciculales</taxon>
        <taxon>Coleofasciculaceae</taxon>
        <taxon>Coleofasciculus</taxon>
    </lineage>
</organism>